<feature type="transmembrane region" description="Helical" evidence="5">
    <location>
        <begin position="21"/>
        <end position="40"/>
    </location>
</feature>
<evidence type="ECO:0000313" key="8">
    <source>
        <dbReference type="Proteomes" id="UP000261620"/>
    </source>
</evidence>
<reference evidence="7" key="1">
    <citation type="submission" date="2025-08" db="UniProtKB">
        <authorList>
            <consortium name="Ensembl"/>
        </authorList>
    </citation>
    <scope>IDENTIFICATION</scope>
</reference>
<feature type="transmembrane region" description="Helical" evidence="5">
    <location>
        <begin position="155"/>
        <end position="171"/>
    </location>
</feature>
<sequence length="537" mass="59898">MAHLNESNEDFDNSTSFLGDYGFFQISMMVLLSLSIVPSGNMDMISVFMSDTPEYHCKASLNSTLNSSRIGPDSCSRNKVTVNWTETAGQSNDTEPCLDGWVFSTEMYTATIVSEWDLVCDNAWKVPFSTSIYFIGILFGSIISGHLSDRFGRKPVFFLTMLLQAVTTLIQAASVSWLMFCILNCMRGLMSAYVASLTLGSEMLSNSARVFFSAVCHCLGYGIGYALLPLFAYFIRGWRMLLVAAAIPSALFIPLLWVIPESPRWLLHKGRVEEAELIIRNAAKWNKVPAPEVIFRDVQCLEHMERTYNYVDFICNTNLRNITILGVFIWFSVSVVYFGLSLNTSNLNGNPYLNCFISAAIDIMAYIAIWLLVNHVPRPTLLFCTLMFCGVMLLVTQLIPQEMQVMLQVFALGGKIGVAGAYCFIFMFFTELFPTVVRNMGLGVVSTASHIGIIISPYFIYMGVHMKILPFIIFGTSSIVAGAVSMLLPDTRNSKLPDVISQTRLIRGYFTGGWVTSVAEPYPLHCCIHHTELRAGK</sequence>
<feature type="transmembrane region" description="Helical" evidence="5">
    <location>
        <begin position="351"/>
        <end position="373"/>
    </location>
</feature>
<evidence type="ECO:0000256" key="4">
    <source>
        <dbReference type="ARBA" id="ARBA00023136"/>
    </source>
</evidence>
<keyword evidence="2 5" id="KW-0812">Transmembrane</keyword>
<feature type="transmembrane region" description="Helical" evidence="5">
    <location>
        <begin position="241"/>
        <end position="259"/>
    </location>
</feature>
<dbReference type="GO" id="GO:0022857">
    <property type="term" value="F:transmembrane transporter activity"/>
    <property type="evidence" value="ECO:0007669"/>
    <property type="project" value="InterPro"/>
</dbReference>
<evidence type="ECO:0000313" key="7">
    <source>
        <dbReference type="Ensembl" id="ENSMMOP00000013878.1"/>
    </source>
</evidence>
<dbReference type="SUPFAM" id="SSF103473">
    <property type="entry name" value="MFS general substrate transporter"/>
    <property type="match status" value="1"/>
</dbReference>
<evidence type="ECO:0000256" key="5">
    <source>
        <dbReference type="SAM" id="Phobius"/>
    </source>
</evidence>
<feature type="transmembrane region" description="Helical" evidence="5">
    <location>
        <begin position="468"/>
        <end position="488"/>
    </location>
</feature>
<feature type="transmembrane region" description="Helical" evidence="5">
    <location>
        <begin position="126"/>
        <end position="143"/>
    </location>
</feature>
<keyword evidence="4 5" id="KW-0472">Membrane</keyword>
<comment type="subcellular location">
    <subcellularLocation>
        <location evidence="1">Membrane</location>
        <topology evidence="1">Multi-pass membrane protein</topology>
    </subcellularLocation>
</comment>
<feature type="transmembrane region" description="Helical" evidence="5">
    <location>
        <begin position="322"/>
        <end position="339"/>
    </location>
</feature>
<dbReference type="InterPro" id="IPR036259">
    <property type="entry name" value="MFS_trans_sf"/>
</dbReference>
<organism evidence="7 8">
    <name type="scientific">Mola mola</name>
    <name type="common">Ocean sunfish</name>
    <name type="synonym">Tetraodon mola</name>
    <dbReference type="NCBI Taxonomy" id="94237"/>
    <lineage>
        <taxon>Eukaryota</taxon>
        <taxon>Metazoa</taxon>
        <taxon>Chordata</taxon>
        <taxon>Craniata</taxon>
        <taxon>Vertebrata</taxon>
        <taxon>Euteleostomi</taxon>
        <taxon>Actinopterygii</taxon>
        <taxon>Neopterygii</taxon>
        <taxon>Teleostei</taxon>
        <taxon>Neoteleostei</taxon>
        <taxon>Acanthomorphata</taxon>
        <taxon>Eupercaria</taxon>
        <taxon>Tetraodontiformes</taxon>
        <taxon>Molidae</taxon>
        <taxon>Mola</taxon>
    </lineage>
</organism>
<dbReference type="InterPro" id="IPR020846">
    <property type="entry name" value="MFS_dom"/>
</dbReference>
<dbReference type="GO" id="GO:0016020">
    <property type="term" value="C:membrane"/>
    <property type="evidence" value="ECO:0007669"/>
    <property type="project" value="UniProtKB-SubCell"/>
</dbReference>
<dbReference type="PANTHER" id="PTHR24064">
    <property type="entry name" value="SOLUTE CARRIER FAMILY 22 MEMBER"/>
    <property type="match status" value="1"/>
</dbReference>
<accession>A0A3Q3WGJ7</accession>
<dbReference type="Pfam" id="PF00083">
    <property type="entry name" value="Sugar_tr"/>
    <property type="match status" value="1"/>
</dbReference>
<proteinExistence type="predicted"/>
<dbReference type="Gene3D" id="1.20.1250.20">
    <property type="entry name" value="MFS general substrate transporter like domains"/>
    <property type="match status" value="1"/>
</dbReference>
<evidence type="ECO:0000256" key="1">
    <source>
        <dbReference type="ARBA" id="ARBA00004141"/>
    </source>
</evidence>
<dbReference type="Ensembl" id="ENSMMOT00000014101.1">
    <property type="protein sequence ID" value="ENSMMOP00000013878.1"/>
    <property type="gene ID" value="ENSMMOG00000010625.1"/>
</dbReference>
<dbReference type="Proteomes" id="UP000261620">
    <property type="component" value="Unplaced"/>
</dbReference>
<evidence type="ECO:0000256" key="3">
    <source>
        <dbReference type="ARBA" id="ARBA00022989"/>
    </source>
</evidence>
<evidence type="ECO:0000259" key="6">
    <source>
        <dbReference type="PROSITE" id="PS50850"/>
    </source>
</evidence>
<evidence type="ECO:0000256" key="2">
    <source>
        <dbReference type="ARBA" id="ARBA00022692"/>
    </source>
</evidence>
<protein>
    <recommendedName>
        <fullName evidence="6">Major facilitator superfamily (MFS) profile domain-containing protein</fullName>
    </recommendedName>
</protein>
<reference evidence="7" key="2">
    <citation type="submission" date="2025-09" db="UniProtKB">
        <authorList>
            <consortium name="Ensembl"/>
        </authorList>
    </citation>
    <scope>IDENTIFICATION</scope>
</reference>
<feature type="transmembrane region" description="Helical" evidence="5">
    <location>
        <begin position="405"/>
        <end position="429"/>
    </location>
</feature>
<feature type="transmembrane region" description="Helical" evidence="5">
    <location>
        <begin position="211"/>
        <end position="235"/>
    </location>
</feature>
<keyword evidence="8" id="KW-1185">Reference proteome</keyword>
<feature type="transmembrane region" description="Helical" evidence="5">
    <location>
        <begin position="441"/>
        <end position="462"/>
    </location>
</feature>
<name>A0A3Q3WGJ7_MOLML</name>
<keyword evidence="3 5" id="KW-1133">Transmembrane helix</keyword>
<dbReference type="AlphaFoldDB" id="A0A3Q3WGJ7"/>
<feature type="domain" description="Major facilitator superfamily (MFS) profile" evidence="6">
    <location>
        <begin position="27"/>
        <end position="493"/>
    </location>
</feature>
<dbReference type="PROSITE" id="PS50850">
    <property type="entry name" value="MFS"/>
    <property type="match status" value="1"/>
</dbReference>
<feature type="transmembrane region" description="Helical" evidence="5">
    <location>
        <begin position="380"/>
        <end position="399"/>
    </location>
</feature>
<dbReference type="InterPro" id="IPR005828">
    <property type="entry name" value="MFS_sugar_transport-like"/>
</dbReference>
<dbReference type="STRING" id="94237.ENSMMOP00000013878"/>